<evidence type="ECO:0000256" key="1">
    <source>
        <dbReference type="ARBA" id="ARBA00010558"/>
    </source>
</evidence>
<gene>
    <name evidence="3" type="ORF">FOZ74_14400</name>
</gene>
<dbReference type="InterPro" id="IPR005658">
    <property type="entry name" value="Prot_inh_ecotin"/>
</dbReference>
<comment type="similarity">
    <text evidence="1">Belongs to the protease inhibitor I11 (ecotin) family.</text>
</comment>
<evidence type="ECO:0000256" key="2">
    <source>
        <dbReference type="SAM" id="SignalP"/>
    </source>
</evidence>
<keyword evidence="2" id="KW-0732">Signal</keyword>
<dbReference type="KEGG" id="cof:FOZ74_14400"/>
<dbReference type="Gene3D" id="2.60.40.550">
    <property type="entry name" value="Ecotin"/>
    <property type="match status" value="1"/>
</dbReference>
<dbReference type="AlphaFoldDB" id="A0A5B8RX94"/>
<dbReference type="SUPFAM" id="SSF49772">
    <property type="entry name" value="Ecotin, trypsin inhibitor"/>
    <property type="match status" value="1"/>
</dbReference>
<dbReference type="Proteomes" id="UP000321199">
    <property type="component" value="Chromosome"/>
</dbReference>
<name>A0A5B8RX94_9BURK</name>
<evidence type="ECO:0000313" key="4">
    <source>
        <dbReference type="Proteomes" id="UP000321199"/>
    </source>
</evidence>
<dbReference type="PANTHER" id="PTHR35890">
    <property type="match status" value="1"/>
</dbReference>
<reference evidence="3 4" key="1">
    <citation type="submission" date="2019-07" db="EMBL/GenBank/DDBJ databases">
        <title>Complete genome sequence of Comamonas sp. NLF 7-7 isolated from livestock.</title>
        <authorList>
            <person name="Kim D.H."/>
            <person name="Kim J.G."/>
        </authorList>
    </citation>
    <scope>NUCLEOTIDE SEQUENCE [LARGE SCALE GENOMIC DNA]</scope>
    <source>
        <strain evidence="3 4">NLF 7-7</strain>
    </source>
</reference>
<accession>A0A5B8RX94</accession>
<keyword evidence="4" id="KW-1185">Reference proteome</keyword>
<evidence type="ECO:0000313" key="3">
    <source>
        <dbReference type="EMBL" id="QEA14120.1"/>
    </source>
</evidence>
<proteinExistence type="inferred from homology"/>
<dbReference type="PROSITE" id="PS51257">
    <property type="entry name" value="PROKAR_LIPOPROTEIN"/>
    <property type="match status" value="1"/>
</dbReference>
<feature type="chain" id="PRO_5022707015" evidence="2">
    <location>
        <begin position="25"/>
        <end position="166"/>
    </location>
</feature>
<dbReference type="GO" id="GO:0004867">
    <property type="term" value="F:serine-type endopeptidase inhibitor activity"/>
    <property type="evidence" value="ECO:0007669"/>
    <property type="project" value="InterPro"/>
</dbReference>
<organism evidence="3 4">
    <name type="scientific">Comamonas flocculans</name>
    <dbReference type="NCBI Taxonomy" id="2597701"/>
    <lineage>
        <taxon>Bacteria</taxon>
        <taxon>Pseudomonadati</taxon>
        <taxon>Pseudomonadota</taxon>
        <taxon>Betaproteobacteria</taxon>
        <taxon>Burkholderiales</taxon>
        <taxon>Comamonadaceae</taxon>
        <taxon>Comamonas</taxon>
    </lineage>
</organism>
<dbReference type="Pfam" id="PF03974">
    <property type="entry name" value="Ecotin"/>
    <property type="match status" value="1"/>
</dbReference>
<dbReference type="EMBL" id="CP042344">
    <property type="protein sequence ID" value="QEA14120.1"/>
    <property type="molecule type" value="Genomic_DNA"/>
</dbReference>
<dbReference type="InterPro" id="IPR036198">
    <property type="entry name" value="Ecotin_sf"/>
</dbReference>
<dbReference type="PANTHER" id="PTHR35890:SF3">
    <property type="entry name" value="ECOTIN"/>
    <property type="match status" value="1"/>
</dbReference>
<dbReference type="PIRSF" id="PIRSF006865">
    <property type="entry name" value="Prot_inh_ecotin"/>
    <property type="match status" value="1"/>
</dbReference>
<sequence length="166" mass="18318">MNCFSKHLQRAAWPCLAVLLTACAAQPMPASTDLAKELKAFPAALPGHQRHVIELPALADESTRKLELIGGKAMTLDCNARGMDGGFEAQDVPGWGYTYWVLKSQGQVRSTMMMCPPGTEKPGFVQAEPLLLRYNSKLPVVVFVPQGMQLRWRVWQAGELQQAPVR</sequence>
<feature type="signal peptide" evidence="2">
    <location>
        <begin position="1"/>
        <end position="24"/>
    </location>
</feature>
<protein>
    <submittedName>
        <fullName evidence="3">Ecotin</fullName>
    </submittedName>
</protein>
<dbReference type="OrthoDB" id="997196at2"/>